<name>A0A834WJM4_9FABA</name>
<feature type="domain" description="Helitron helicase-like" evidence="4">
    <location>
        <begin position="490"/>
        <end position="672"/>
    </location>
</feature>
<comment type="catalytic activity">
    <reaction evidence="1">
        <text>ATP + H2O = ADP + phosphate + H(+)</text>
        <dbReference type="Rhea" id="RHEA:13065"/>
        <dbReference type="ChEBI" id="CHEBI:15377"/>
        <dbReference type="ChEBI" id="CHEBI:15378"/>
        <dbReference type="ChEBI" id="CHEBI:30616"/>
        <dbReference type="ChEBI" id="CHEBI:43474"/>
        <dbReference type="ChEBI" id="CHEBI:456216"/>
        <dbReference type="EC" id="5.6.2.3"/>
    </reaction>
</comment>
<keyword evidence="1" id="KW-0067">ATP-binding</keyword>
<accession>A0A834WJM4</accession>
<organism evidence="6 7">
    <name type="scientific">Senna tora</name>
    <dbReference type="NCBI Taxonomy" id="362788"/>
    <lineage>
        <taxon>Eukaryota</taxon>
        <taxon>Viridiplantae</taxon>
        <taxon>Streptophyta</taxon>
        <taxon>Embryophyta</taxon>
        <taxon>Tracheophyta</taxon>
        <taxon>Spermatophyta</taxon>
        <taxon>Magnoliopsida</taxon>
        <taxon>eudicotyledons</taxon>
        <taxon>Gunneridae</taxon>
        <taxon>Pentapetalae</taxon>
        <taxon>rosids</taxon>
        <taxon>fabids</taxon>
        <taxon>Fabales</taxon>
        <taxon>Fabaceae</taxon>
        <taxon>Caesalpinioideae</taxon>
        <taxon>Cassia clade</taxon>
        <taxon>Senna</taxon>
    </lineage>
</organism>
<feature type="region of interest" description="Disordered" evidence="2">
    <location>
        <begin position="54"/>
        <end position="74"/>
    </location>
</feature>
<feature type="domain" description="DNA helicase Pif1-like DEAD-box helicase" evidence="3">
    <location>
        <begin position="1130"/>
        <end position="1350"/>
    </location>
</feature>
<dbReference type="Gene3D" id="3.40.50.300">
    <property type="entry name" value="P-loop containing nucleotide triphosphate hydrolases"/>
    <property type="match status" value="1"/>
</dbReference>
<evidence type="ECO:0000259" key="4">
    <source>
        <dbReference type="Pfam" id="PF14214"/>
    </source>
</evidence>
<comment type="similarity">
    <text evidence="1">Belongs to the helicase family.</text>
</comment>
<dbReference type="GO" id="GO:0006310">
    <property type="term" value="P:DNA recombination"/>
    <property type="evidence" value="ECO:0007669"/>
    <property type="project" value="UniProtKB-KW"/>
</dbReference>
<dbReference type="PANTHER" id="PTHR10492">
    <property type="match status" value="1"/>
</dbReference>
<comment type="cofactor">
    <cofactor evidence="1">
        <name>Mg(2+)</name>
        <dbReference type="ChEBI" id="CHEBI:18420"/>
    </cofactor>
</comment>
<sequence length="1533" mass="174611">MDAQKRLLRSKEARARRKHLMTLRRSSRNANCSKNMEIDVDAELDVNRMRSMNVVSEHRKGKSKNQFDSPLKTTPVTSTANVGNLTDITKTLQDISNVFGQTPQHPLSHKLKSQTSAGVNDDENVNNNIALSSYQEKRRQRMKVLASRRVSNTNEHRRGRLAWSTLAIDDDDIHVDLQLQFPSVTNEEGRPFSALLNEEYRDIGLPTFECEFCGALLWFEERVSKSKKSIRPRFSMCCMQGKVVLPPVKRPPKLLDDLFSMKDPRSANFMKEIRNYNNMFAFTSMGGKIDHTVNNGKGPYVFRLHGQNMHLLGSLLPCPGERPKFSQLYIYDTDNEVSNRLHNASSSRSEYQFDATLIIQITQMLDSCNPLVMQFRTVKERCKSSNANNLRLRLIRKRHSDARTYNLPTASEVAALIVGDFSLDRGERDIIVENRSGLLQRIDELHPLYLPMQYPLLFPYGEDGYREETLYRDGSISADRKQRTLTLRKYFAYKLQDRRNDFSMILRGKKLSQQFIVDAFTMVEAQRATFIRFHQKKLRSENYVTLTTAVSNGKSSSSSIGKRIILPSSFIGSQRYSRENYQDAMTICAATGFPDLFITFTCNPRWPELDRHFENLRSKPEDRPDMVARIFKIKLNMMMKDITRDGLFGKCRAVIYTIEFQKRGLPHAHILLWLASEDKFSTATQIDSVIFAEIPNQHAHPELHEAVKSFMLHGPCGASRLTSPCMQNGKCTKHFPKKFSDRTLFDEDGYAKYRRRDTGHTVVKNGVELDNRSVVPYNPTLLLRYQAHINVEFCNQSRSIKYLFKYVSKGHDKVTATICNQDFTEVNPCVDEIQQYYDCRYVSPCEAAWRIFGFDINYREPSVERLPFHLPNQQSVIFCDDDNLDDVVENATLKQSKFLAWFEANKIYPAARELTYAQFPTKFVFKVDKREWSIRKSGHSIGRLYYVAPGLGELHYLRVMLTRVKGPTSYEDIRTMNGVLHPTFKDACYALGLLDDDKEYVDGINEASRWSSGLYLRKLFSTLLIHNTISRPAFVWDQTWMHLSDDILIKERHRLGNPELQLDDARIKDIALAEIENILRTNGRSLQDFPPMPLPNAALLSNMENALLSEELNYDKQALLAQHSTLFGSITQEQTEIYNLIMDSVNKQHGGIFFVNGFGGSGKTFIWNTLTSAIRGRGDIVLAVASSGIASQLIPGGRTAHSRFSIPLECNENSTCNIMQGSELANLLLQTKLIIWDEAPMAHRFCFEALDKSLKDICGKDNPECYKKPFGGKVVVFGGDFRQILPVVPRGSRQDIVLSSLNSSYIWDSCKVLTLTKNMRLGTGANESENRAIADFANWILKIGDGDIGDMLNDEEKEINIPNDLLLNNVADPINSIVESTYPSFVDNYHSHDYIRDRAILAPTLNDVASINEYMLSLLPGEETTYLSSDSISNQEADSALADVYTTEFLNTISGSGLPYHMLKLKVGAPIMLLRNIDKSMGLCNGTRLIVARLCKHVIEATIISGKFVGERVVIARMLISPSNSRLPFRFQR</sequence>
<dbReference type="Pfam" id="PF05970">
    <property type="entry name" value="PIF1"/>
    <property type="match status" value="1"/>
</dbReference>
<gene>
    <name evidence="6" type="ORF">G2W53_016844</name>
</gene>
<evidence type="ECO:0000313" key="7">
    <source>
        <dbReference type="Proteomes" id="UP000634136"/>
    </source>
</evidence>
<proteinExistence type="inferred from homology"/>
<keyword evidence="7" id="KW-1185">Reference proteome</keyword>
<keyword evidence="1" id="KW-0547">Nucleotide-binding</keyword>
<dbReference type="Pfam" id="PF21530">
    <property type="entry name" value="Pif1_2B_dom"/>
    <property type="match status" value="1"/>
</dbReference>
<dbReference type="GO" id="GO:0005524">
    <property type="term" value="F:ATP binding"/>
    <property type="evidence" value="ECO:0007669"/>
    <property type="project" value="UniProtKB-KW"/>
</dbReference>
<dbReference type="EC" id="5.6.2.3" evidence="1"/>
<keyword evidence="1" id="KW-0234">DNA repair</keyword>
<keyword evidence="1" id="KW-0347">Helicase</keyword>
<feature type="domain" description="DNA helicase Pif1-like 2B" evidence="5">
    <location>
        <begin position="1448"/>
        <end position="1494"/>
    </location>
</feature>
<evidence type="ECO:0000259" key="5">
    <source>
        <dbReference type="Pfam" id="PF21530"/>
    </source>
</evidence>
<evidence type="ECO:0000259" key="3">
    <source>
        <dbReference type="Pfam" id="PF05970"/>
    </source>
</evidence>
<dbReference type="InterPro" id="IPR049163">
    <property type="entry name" value="Pif1-like_2B_dom"/>
</dbReference>
<dbReference type="GO" id="GO:0043139">
    <property type="term" value="F:5'-3' DNA helicase activity"/>
    <property type="evidence" value="ECO:0007669"/>
    <property type="project" value="UniProtKB-EC"/>
</dbReference>
<evidence type="ECO:0000313" key="6">
    <source>
        <dbReference type="EMBL" id="KAF7825680.1"/>
    </source>
</evidence>
<dbReference type="EMBL" id="JAAIUW010000006">
    <property type="protein sequence ID" value="KAF7825680.1"/>
    <property type="molecule type" value="Genomic_DNA"/>
</dbReference>
<dbReference type="SUPFAM" id="SSF52540">
    <property type="entry name" value="P-loop containing nucleoside triphosphate hydrolases"/>
    <property type="match status" value="2"/>
</dbReference>
<dbReference type="Proteomes" id="UP000634136">
    <property type="component" value="Unassembled WGS sequence"/>
</dbReference>
<dbReference type="InterPro" id="IPR027417">
    <property type="entry name" value="P-loop_NTPase"/>
</dbReference>
<keyword evidence="1" id="KW-0227">DNA damage</keyword>
<dbReference type="OrthoDB" id="1426855at2759"/>
<reference evidence="6" key="1">
    <citation type="submission" date="2020-09" db="EMBL/GenBank/DDBJ databases">
        <title>Genome-Enabled Discovery of Anthraquinone Biosynthesis in Senna tora.</title>
        <authorList>
            <person name="Kang S.-H."/>
            <person name="Pandey R.P."/>
            <person name="Lee C.-M."/>
            <person name="Sim J.-S."/>
            <person name="Jeong J.-T."/>
            <person name="Choi B.-S."/>
            <person name="Jung M."/>
            <person name="Ginzburg D."/>
            <person name="Zhao K."/>
            <person name="Won S.Y."/>
            <person name="Oh T.-J."/>
            <person name="Yu Y."/>
            <person name="Kim N.-H."/>
            <person name="Lee O.R."/>
            <person name="Lee T.-H."/>
            <person name="Bashyal P."/>
            <person name="Kim T.-S."/>
            <person name="Lee W.-H."/>
            <person name="Kawkins C."/>
            <person name="Kim C.-K."/>
            <person name="Kim J.S."/>
            <person name="Ahn B.O."/>
            <person name="Rhee S.Y."/>
            <person name="Sohng J.K."/>
        </authorList>
    </citation>
    <scope>NUCLEOTIDE SEQUENCE</scope>
    <source>
        <tissue evidence="6">Leaf</tissue>
    </source>
</reference>
<dbReference type="GO" id="GO:0016787">
    <property type="term" value="F:hydrolase activity"/>
    <property type="evidence" value="ECO:0007669"/>
    <property type="project" value="UniProtKB-KW"/>
</dbReference>
<evidence type="ECO:0000256" key="1">
    <source>
        <dbReference type="RuleBase" id="RU363044"/>
    </source>
</evidence>
<feature type="compositionally biased region" description="Polar residues" evidence="2">
    <location>
        <begin position="64"/>
        <end position="74"/>
    </location>
</feature>
<keyword evidence="1" id="KW-0233">DNA recombination</keyword>
<dbReference type="PANTHER" id="PTHR10492:SF101">
    <property type="entry name" value="ATP-DEPENDENT DNA HELICASE"/>
    <property type="match status" value="1"/>
</dbReference>
<dbReference type="InterPro" id="IPR010285">
    <property type="entry name" value="DNA_helicase_pif1-like_DEAD"/>
</dbReference>
<keyword evidence="1" id="KW-0378">Hydrolase</keyword>
<dbReference type="GO" id="GO:0006281">
    <property type="term" value="P:DNA repair"/>
    <property type="evidence" value="ECO:0007669"/>
    <property type="project" value="UniProtKB-KW"/>
</dbReference>
<dbReference type="InterPro" id="IPR025476">
    <property type="entry name" value="Helitron_helicase-like"/>
</dbReference>
<evidence type="ECO:0000256" key="2">
    <source>
        <dbReference type="SAM" id="MobiDB-lite"/>
    </source>
</evidence>
<dbReference type="GO" id="GO:0000723">
    <property type="term" value="P:telomere maintenance"/>
    <property type="evidence" value="ECO:0007669"/>
    <property type="project" value="InterPro"/>
</dbReference>
<protein>
    <recommendedName>
        <fullName evidence="1">ATP-dependent DNA helicase</fullName>
        <ecNumber evidence="1">5.6.2.3</ecNumber>
    </recommendedName>
</protein>
<comment type="caution">
    <text evidence="6">The sequence shown here is derived from an EMBL/GenBank/DDBJ whole genome shotgun (WGS) entry which is preliminary data.</text>
</comment>
<dbReference type="Pfam" id="PF14214">
    <property type="entry name" value="Helitron_like_N"/>
    <property type="match status" value="1"/>
</dbReference>